<keyword evidence="2 7" id="KW-0963">Cytoplasm</keyword>
<keyword evidence="3 7" id="KW-0547">Nucleotide-binding</keyword>
<dbReference type="InterPro" id="IPR036621">
    <property type="entry name" value="Anticodon-bd_dom_sf"/>
</dbReference>
<evidence type="ECO:0000256" key="6">
    <source>
        <dbReference type="ARBA" id="ARBA00047639"/>
    </source>
</evidence>
<evidence type="ECO:0000256" key="4">
    <source>
        <dbReference type="ARBA" id="ARBA00022840"/>
    </source>
</evidence>
<dbReference type="GO" id="GO:0005524">
    <property type="term" value="F:ATP binding"/>
    <property type="evidence" value="ECO:0007669"/>
    <property type="project" value="UniProtKB-UniRule"/>
</dbReference>
<dbReference type="CDD" id="cd00773">
    <property type="entry name" value="HisRS-like_core"/>
    <property type="match status" value="1"/>
</dbReference>
<dbReference type="PROSITE" id="PS50862">
    <property type="entry name" value="AA_TRNA_LIGASE_II"/>
    <property type="match status" value="1"/>
</dbReference>
<dbReference type="InterPro" id="IPR045864">
    <property type="entry name" value="aa-tRNA-synth_II/BPL/LPL"/>
</dbReference>
<evidence type="ECO:0000256" key="8">
    <source>
        <dbReference type="PIRSR" id="PIRSR001549-1"/>
    </source>
</evidence>
<dbReference type="PANTHER" id="PTHR43707">
    <property type="entry name" value="HISTIDYL-TRNA SYNTHETASE"/>
    <property type="match status" value="1"/>
</dbReference>
<feature type="binding site" evidence="8">
    <location>
        <position position="133"/>
    </location>
    <ligand>
        <name>L-histidine</name>
        <dbReference type="ChEBI" id="CHEBI:57595"/>
    </ligand>
</feature>
<feature type="binding site" evidence="8">
    <location>
        <begin position="264"/>
        <end position="265"/>
    </location>
    <ligand>
        <name>L-histidine</name>
        <dbReference type="ChEBI" id="CHEBI:57595"/>
    </ligand>
</feature>
<dbReference type="PANTHER" id="PTHR43707:SF1">
    <property type="entry name" value="HISTIDINE--TRNA LIGASE, MITOCHONDRIAL-RELATED"/>
    <property type="match status" value="1"/>
</dbReference>
<evidence type="ECO:0000313" key="11">
    <source>
        <dbReference type="Proteomes" id="UP000222056"/>
    </source>
</evidence>
<comment type="subcellular location">
    <subcellularLocation>
        <location evidence="7">Cytoplasm</location>
    </subcellularLocation>
</comment>
<dbReference type="NCBIfam" id="TIGR00442">
    <property type="entry name" value="hisS"/>
    <property type="match status" value="1"/>
</dbReference>
<evidence type="ECO:0000256" key="3">
    <source>
        <dbReference type="ARBA" id="ARBA00022741"/>
    </source>
</evidence>
<evidence type="ECO:0000259" key="9">
    <source>
        <dbReference type="PROSITE" id="PS50862"/>
    </source>
</evidence>
<dbReference type="EC" id="6.1.1.21" evidence="7"/>
<proteinExistence type="inferred from homology"/>
<dbReference type="GO" id="GO:0004821">
    <property type="term" value="F:histidine-tRNA ligase activity"/>
    <property type="evidence" value="ECO:0007669"/>
    <property type="project" value="UniProtKB-UniRule"/>
</dbReference>
<dbReference type="InterPro" id="IPR015807">
    <property type="entry name" value="His-tRNA-ligase"/>
</dbReference>
<dbReference type="SUPFAM" id="SSF52954">
    <property type="entry name" value="Class II aaRS ABD-related"/>
    <property type="match status" value="1"/>
</dbReference>
<accession>A0A1H6FTF2</accession>
<dbReference type="Proteomes" id="UP000222056">
    <property type="component" value="Unassembled WGS sequence"/>
</dbReference>
<dbReference type="Pfam" id="PF13393">
    <property type="entry name" value="tRNA-synt_His"/>
    <property type="match status" value="1"/>
</dbReference>
<comment type="similarity">
    <text evidence="1 7">Belongs to the class-II aminoacyl-tRNA synthetase family.</text>
</comment>
<gene>
    <name evidence="7" type="primary">hisS</name>
    <name evidence="10" type="ORF">SAMN02745716_1501</name>
</gene>
<dbReference type="GO" id="GO:0005737">
    <property type="term" value="C:cytoplasm"/>
    <property type="evidence" value="ECO:0007669"/>
    <property type="project" value="UniProtKB-SubCell"/>
</dbReference>
<protein>
    <recommendedName>
        <fullName evidence="7">Histidine--tRNA ligase</fullName>
        <ecNumber evidence="7">6.1.1.21</ecNumber>
    </recommendedName>
    <alternativeName>
        <fullName evidence="7">Histidyl-tRNA synthetase</fullName>
        <shortName evidence="7">HisRS</shortName>
    </alternativeName>
</protein>
<reference evidence="11" key="1">
    <citation type="submission" date="2016-10" db="EMBL/GenBank/DDBJ databases">
        <authorList>
            <person name="Varghese N."/>
            <person name="Submissions S."/>
        </authorList>
    </citation>
    <scope>NUCLEOTIDE SEQUENCE [LARGE SCALE GENOMIC DNA]</scope>
    <source>
        <strain evidence="11">ATCC 35263</strain>
    </source>
</reference>
<evidence type="ECO:0000256" key="5">
    <source>
        <dbReference type="ARBA" id="ARBA00023146"/>
    </source>
</evidence>
<dbReference type="OrthoDB" id="9800814at2"/>
<evidence type="ECO:0000256" key="7">
    <source>
        <dbReference type="HAMAP-Rule" id="MF_00127"/>
    </source>
</evidence>
<name>A0A1H6FTF2_THEAL</name>
<dbReference type="Gene3D" id="3.30.930.10">
    <property type="entry name" value="Bira Bifunctional Protein, Domain 2"/>
    <property type="match status" value="1"/>
</dbReference>
<feature type="domain" description="Aminoacyl-transfer RNA synthetases class-II family profile" evidence="9">
    <location>
        <begin position="1"/>
        <end position="316"/>
    </location>
</feature>
<dbReference type="PIRSF" id="PIRSF001549">
    <property type="entry name" value="His-tRNA_synth"/>
    <property type="match status" value="1"/>
</dbReference>
<keyword evidence="11" id="KW-1185">Reference proteome</keyword>
<dbReference type="STRING" id="29539.SAMN02745716_1501"/>
<feature type="binding site" evidence="8">
    <location>
        <begin position="84"/>
        <end position="86"/>
    </location>
    <ligand>
        <name>L-histidine</name>
        <dbReference type="ChEBI" id="CHEBI:57595"/>
    </ligand>
</feature>
<keyword evidence="5 7" id="KW-0030">Aminoacyl-tRNA synthetase</keyword>
<evidence type="ECO:0000313" key="10">
    <source>
        <dbReference type="EMBL" id="SEH14097.1"/>
    </source>
</evidence>
<dbReference type="AlphaFoldDB" id="A0A1H6FTF2"/>
<feature type="binding site" evidence="8">
    <location>
        <position position="115"/>
    </location>
    <ligand>
        <name>L-histidine</name>
        <dbReference type="ChEBI" id="CHEBI:57595"/>
    </ligand>
</feature>
<organism evidence="10 11">
    <name type="scientific">Thermoleophilum album</name>
    <dbReference type="NCBI Taxonomy" id="29539"/>
    <lineage>
        <taxon>Bacteria</taxon>
        <taxon>Bacillati</taxon>
        <taxon>Actinomycetota</taxon>
        <taxon>Thermoleophilia</taxon>
        <taxon>Thermoleophilales</taxon>
        <taxon>Thermoleophilaceae</taxon>
        <taxon>Thermoleophilum</taxon>
    </lineage>
</organism>
<dbReference type="InterPro" id="IPR041715">
    <property type="entry name" value="HisRS-like_core"/>
</dbReference>
<evidence type="ECO:0000256" key="1">
    <source>
        <dbReference type="ARBA" id="ARBA00008226"/>
    </source>
</evidence>
<sequence>MPGERPRAPRGTFDVLPPESERRERLRALCAEVLAGAGYRYVETPVIEHTELFVRGVGEATDIVRKEMFTFADKGGRSLTLRPENTAGICRAYVEHGMHKWPQPVRLWYWGPFFRHEAPQAGRYRQFTQVGAEALGSDDPALDAELILLLREILERAGARHLRLRLASLGSPATRAVYAEELRQYLKQREQLLAPEVRERIDKNPLRAFDSDHPSTRAVMAQAPRLLDRLDADDREHFACVRALLDAVGVEYEVDPTLVRGLDYYTRTVFEFESQALGAQRGVGGGGRYDRLIEELGGPPTAACGWAAGVERILLAAGDQPASESHVDVLVATVDAARAARALTLARELRSLGLRVELGDSRRALRRQLRHADRLGARAAVIVGDDLQLKRLADGSQVAIGGAAEVVEILRTQDPSQVGQEAS</sequence>
<dbReference type="Gene3D" id="3.40.50.800">
    <property type="entry name" value="Anticodon-binding domain"/>
    <property type="match status" value="1"/>
</dbReference>
<dbReference type="InterPro" id="IPR004516">
    <property type="entry name" value="HisRS/HisZ"/>
</dbReference>
<feature type="binding site" evidence="8">
    <location>
        <position position="129"/>
    </location>
    <ligand>
        <name>L-histidine</name>
        <dbReference type="ChEBI" id="CHEBI:57595"/>
    </ligand>
</feature>
<keyword evidence="4 7" id="KW-0067">ATP-binding</keyword>
<dbReference type="RefSeq" id="WP_093117812.1">
    <property type="nucleotide sequence ID" value="NZ_FNWJ01000002.1"/>
</dbReference>
<dbReference type="InterPro" id="IPR004154">
    <property type="entry name" value="Anticodon-bd"/>
</dbReference>
<dbReference type="InterPro" id="IPR006195">
    <property type="entry name" value="aa-tRNA-synth_II"/>
</dbReference>
<dbReference type="Pfam" id="PF03129">
    <property type="entry name" value="HGTP_anticodon"/>
    <property type="match status" value="1"/>
</dbReference>
<dbReference type="SUPFAM" id="SSF55681">
    <property type="entry name" value="Class II aaRS and biotin synthetases"/>
    <property type="match status" value="1"/>
</dbReference>
<dbReference type="GO" id="GO:0006427">
    <property type="term" value="P:histidyl-tRNA aminoacylation"/>
    <property type="evidence" value="ECO:0007669"/>
    <property type="project" value="UniProtKB-UniRule"/>
</dbReference>
<evidence type="ECO:0000256" key="2">
    <source>
        <dbReference type="ARBA" id="ARBA00022490"/>
    </source>
</evidence>
<keyword evidence="7" id="KW-0436">Ligase</keyword>
<comment type="subunit">
    <text evidence="7">Homodimer.</text>
</comment>
<comment type="catalytic activity">
    <reaction evidence="6 7">
        <text>tRNA(His) + L-histidine + ATP = L-histidyl-tRNA(His) + AMP + diphosphate + H(+)</text>
        <dbReference type="Rhea" id="RHEA:17313"/>
        <dbReference type="Rhea" id="RHEA-COMP:9665"/>
        <dbReference type="Rhea" id="RHEA-COMP:9689"/>
        <dbReference type="ChEBI" id="CHEBI:15378"/>
        <dbReference type="ChEBI" id="CHEBI:30616"/>
        <dbReference type="ChEBI" id="CHEBI:33019"/>
        <dbReference type="ChEBI" id="CHEBI:57595"/>
        <dbReference type="ChEBI" id="CHEBI:78442"/>
        <dbReference type="ChEBI" id="CHEBI:78527"/>
        <dbReference type="ChEBI" id="CHEBI:456215"/>
        <dbReference type="EC" id="6.1.1.21"/>
    </reaction>
</comment>
<dbReference type="HAMAP" id="MF_00127">
    <property type="entry name" value="His_tRNA_synth"/>
    <property type="match status" value="1"/>
</dbReference>
<keyword evidence="7" id="KW-0648">Protein biosynthesis</keyword>
<dbReference type="EMBL" id="FNWJ01000002">
    <property type="protein sequence ID" value="SEH14097.1"/>
    <property type="molecule type" value="Genomic_DNA"/>
</dbReference>
<feature type="binding site" evidence="8">
    <location>
        <position position="260"/>
    </location>
    <ligand>
        <name>L-histidine</name>
        <dbReference type="ChEBI" id="CHEBI:57595"/>
    </ligand>
</feature>